<organism evidence="5 6">
    <name type="scientific">Cymbomonas tetramitiformis</name>
    <dbReference type="NCBI Taxonomy" id="36881"/>
    <lineage>
        <taxon>Eukaryota</taxon>
        <taxon>Viridiplantae</taxon>
        <taxon>Chlorophyta</taxon>
        <taxon>Pyramimonadophyceae</taxon>
        <taxon>Pyramimonadales</taxon>
        <taxon>Pyramimonadaceae</taxon>
        <taxon>Cymbomonas</taxon>
    </lineage>
</organism>
<dbReference type="Pfam" id="PF00071">
    <property type="entry name" value="Ras"/>
    <property type="match status" value="1"/>
</dbReference>
<dbReference type="AlphaFoldDB" id="A0AAE0FMV4"/>
<evidence type="ECO:0000256" key="2">
    <source>
        <dbReference type="ARBA" id="ARBA00022741"/>
    </source>
</evidence>
<keyword evidence="4" id="KW-0449">Lipoprotein</keyword>
<dbReference type="Gene3D" id="3.40.50.300">
    <property type="entry name" value="P-loop containing nucleotide triphosphate hydrolases"/>
    <property type="match status" value="1"/>
</dbReference>
<comment type="similarity">
    <text evidence="1">Belongs to the small GTPase superfamily. Rho family.</text>
</comment>
<evidence type="ECO:0000313" key="5">
    <source>
        <dbReference type="EMBL" id="KAK3262694.1"/>
    </source>
</evidence>
<dbReference type="CDD" id="cd00157">
    <property type="entry name" value="Rho"/>
    <property type="match status" value="1"/>
</dbReference>
<name>A0AAE0FMV4_9CHLO</name>
<gene>
    <name evidence="5" type="ORF">CYMTET_28463</name>
</gene>
<dbReference type="SMART" id="SM00173">
    <property type="entry name" value="RAS"/>
    <property type="match status" value="1"/>
</dbReference>
<sequence length="210" mass="23660">MVPEKHIKCVVVGDGAVGKTCMLYSYIENKFPTDYMPTVFDNYSANVPVDGKLINIGFWDTAGQDDHERLRPLSYKDANVVILCFSLLNKASFDNVPTKWIDELKEHAPTAPVVLVGTMLDLKQNENYLKERPGTVIITPQEGEDMKNKINAYRYIECSALTQQNLKTVFDASITAALRGPVMETKKKRKGMMDKIKGFFKKGKKKSTSK</sequence>
<evidence type="ECO:0000256" key="1">
    <source>
        <dbReference type="ARBA" id="ARBA00010142"/>
    </source>
</evidence>
<evidence type="ECO:0000256" key="4">
    <source>
        <dbReference type="ARBA" id="ARBA00023288"/>
    </source>
</evidence>
<reference evidence="5 6" key="1">
    <citation type="journal article" date="2015" name="Genome Biol. Evol.">
        <title>Comparative Genomics of a Bacterivorous Green Alga Reveals Evolutionary Causalities and Consequences of Phago-Mixotrophic Mode of Nutrition.</title>
        <authorList>
            <person name="Burns J.A."/>
            <person name="Paasch A."/>
            <person name="Narechania A."/>
            <person name="Kim E."/>
        </authorList>
    </citation>
    <scope>NUCLEOTIDE SEQUENCE [LARGE SCALE GENOMIC DNA]</scope>
    <source>
        <strain evidence="5 6">PLY_AMNH</strain>
    </source>
</reference>
<dbReference type="PRINTS" id="PR00449">
    <property type="entry name" value="RASTRNSFRMNG"/>
</dbReference>
<dbReference type="InterPro" id="IPR003578">
    <property type="entry name" value="Small_GTPase_Rho"/>
</dbReference>
<keyword evidence="2" id="KW-0547">Nucleotide-binding</keyword>
<protein>
    <recommendedName>
        <fullName evidence="7">Rho GTPase</fullName>
    </recommendedName>
</protein>
<dbReference type="PROSITE" id="PS51419">
    <property type="entry name" value="RAB"/>
    <property type="match status" value="1"/>
</dbReference>
<evidence type="ECO:0008006" key="7">
    <source>
        <dbReference type="Google" id="ProtNLM"/>
    </source>
</evidence>
<dbReference type="PROSITE" id="PS51421">
    <property type="entry name" value="RAS"/>
    <property type="match status" value="1"/>
</dbReference>
<dbReference type="FunFam" id="3.40.50.300:FF:001179">
    <property type="entry name" value="Rho family GTPase"/>
    <property type="match status" value="1"/>
</dbReference>
<dbReference type="SMART" id="SM00175">
    <property type="entry name" value="RAB"/>
    <property type="match status" value="1"/>
</dbReference>
<dbReference type="Proteomes" id="UP001190700">
    <property type="component" value="Unassembled WGS sequence"/>
</dbReference>
<dbReference type="InterPro" id="IPR001806">
    <property type="entry name" value="Small_GTPase"/>
</dbReference>
<dbReference type="EMBL" id="LGRX02016018">
    <property type="protein sequence ID" value="KAK3262694.1"/>
    <property type="molecule type" value="Genomic_DNA"/>
</dbReference>
<proteinExistence type="inferred from homology"/>
<accession>A0AAE0FMV4</accession>
<dbReference type="SUPFAM" id="SSF52540">
    <property type="entry name" value="P-loop containing nucleoside triphosphate hydrolases"/>
    <property type="match status" value="1"/>
</dbReference>
<dbReference type="InterPro" id="IPR005225">
    <property type="entry name" value="Small_GTP-bd"/>
</dbReference>
<keyword evidence="3" id="KW-0342">GTP-binding</keyword>
<dbReference type="PANTHER" id="PTHR24072">
    <property type="entry name" value="RHO FAMILY GTPASE"/>
    <property type="match status" value="1"/>
</dbReference>
<dbReference type="GO" id="GO:0003924">
    <property type="term" value="F:GTPase activity"/>
    <property type="evidence" value="ECO:0007669"/>
    <property type="project" value="InterPro"/>
</dbReference>
<dbReference type="InterPro" id="IPR027417">
    <property type="entry name" value="P-loop_NTPase"/>
</dbReference>
<dbReference type="GO" id="GO:0007264">
    <property type="term" value="P:small GTPase-mediated signal transduction"/>
    <property type="evidence" value="ECO:0007669"/>
    <property type="project" value="InterPro"/>
</dbReference>
<keyword evidence="6" id="KW-1185">Reference proteome</keyword>
<dbReference type="NCBIfam" id="TIGR00231">
    <property type="entry name" value="small_GTP"/>
    <property type="match status" value="1"/>
</dbReference>
<evidence type="ECO:0000256" key="3">
    <source>
        <dbReference type="ARBA" id="ARBA00023134"/>
    </source>
</evidence>
<dbReference type="GO" id="GO:0005525">
    <property type="term" value="F:GTP binding"/>
    <property type="evidence" value="ECO:0007669"/>
    <property type="project" value="UniProtKB-KW"/>
</dbReference>
<dbReference type="PROSITE" id="PS51420">
    <property type="entry name" value="RHO"/>
    <property type="match status" value="1"/>
</dbReference>
<dbReference type="SMART" id="SM00174">
    <property type="entry name" value="RHO"/>
    <property type="match status" value="1"/>
</dbReference>
<evidence type="ECO:0000313" key="6">
    <source>
        <dbReference type="Proteomes" id="UP001190700"/>
    </source>
</evidence>
<comment type="caution">
    <text evidence="5">The sequence shown here is derived from an EMBL/GenBank/DDBJ whole genome shotgun (WGS) entry which is preliminary data.</text>
</comment>